<keyword evidence="1" id="KW-0472">Membrane</keyword>
<dbReference type="OrthoDB" id="526941at2759"/>
<keyword evidence="1" id="KW-1133">Transmembrane helix</keyword>
<evidence type="ECO:0000313" key="2">
    <source>
        <dbReference type="EMBL" id="CZR57232.1"/>
    </source>
</evidence>
<feature type="transmembrane region" description="Helical" evidence="1">
    <location>
        <begin position="16"/>
        <end position="34"/>
    </location>
</feature>
<protein>
    <submittedName>
        <fullName evidence="2">Uncharacterized protein</fullName>
    </submittedName>
</protein>
<keyword evidence="1" id="KW-0812">Transmembrane</keyword>
<name>A0A1L7WWS9_9HELO</name>
<dbReference type="AlphaFoldDB" id="A0A1L7WWS9"/>
<proteinExistence type="predicted"/>
<evidence type="ECO:0000313" key="3">
    <source>
        <dbReference type="Proteomes" id="UP000184330"/>
    </source>
</evidence>
<evidence type="ECO:0000256" key="1">
    <source>
        <dbReference type="SAM" id="Phobius"/>
    </source>
</evidence>
<gene>
    <name evidence="2" type="ORF">PAC_07122</name>
</gene>
<dbReference type="STRING" id="576137.A0A1L7WWS9"/>
<dbReference type="Proteomes" id="UP000184330">
    <property type="component" value="Unassembled WGS sequence"/>
</dbReference>
<organism evidence="2 3">
    <name type="scientific">Phialocephala subalpina</name>
    <dbReference type="NCBI Taxonomy" id="576137"/>
    <lineage>
        <taxon>Eukaryota</taxon>
        <taxon>Fungi</taxon>
        <taxon>Dikarya</taxon>
        <taxon>Ascomycota</taxon>
        <taxon>Pezizomycotina</taxon>
        <taxon>Leotiomycetes</taxon>
        <taxon>Helotiales</taxon>
        <taxon>Mollisiaceae</taxon>
        <taxon>Phialocephala</taxon>
        <taxon>Phialocephala fortinii species complex</taxon>
    </lineage>
</organism>
<accession>A0A1L7WWS9</accession>
<reference evidence="2 3" key="1">
    <citation type="submission" date="2016-03" db="EMBL/GenBank/DDBJ databases">
        <authorList>
            <person name="Ploux O."/>
        </authorList>
    </citation>
    <scope>NUCLEOTIDE SEQUENCE [LARGE SCALE GENOMIC DNA]</scope>
    <source>
        <strain evidence="2 3">UAMH 11012</strain>
    </source>
</reference>
<dbReference type="EMBL" id="FJOG01000009">
    <property type="protein sequence ID" value="CZR57232.1"/>
    <property type="molecule type" value="Genomic_DNA"/>
</dbReference>
<keyword evidence="3" id="KW-1185">Reference proteome</keyword>
<sequence length="370" mass="41707">MAHNGGRFGAALKKPWLGASIVCLFIIWISLWALQWNPVTKLADVTHDIVAPTTKTTVFPQTPTFPPFSSRENETAIEDRPLIVYAFFESANARINLKFFIAHALHDAADFLFIFNGETEAMSLLPNATNIRYVHRANDCYDLGSYAAVLVQDDLYKQYNRFIMMNASIRGPFIPYWSDGCWSDRYLSKVTDSVKLVGMTINCIPINHIQSMILATDRIGLEILLFPTEAQIETFRDSLPPYPYVPANHPAYNVPQLEHPGINSCPNEYWHAVSVEVHASALIKAAGYKIDAMMAAFHKSETYEEECEGDMSSPDVLYENSYWGTNIHPFDTIFAKSNRGTNAKVLKTLTEWTDGRGYSSYDVCQSSLSR</sequence>